<dbReference type="CDD" id="cd01925">
    <property type="entry name" value="cyclophilin_CeCYP16-like"/>
    <property type="match status" value="1"/>
</dbReference>
<dbReference type="Pfam" id="PF00160">
    <property type="entry name" value="Pro_isomerase"/>
    <property type="match status" value="1"/>
</dbReference>
<accession>A0A7R8W9S0</accession>
<keyword evidence="3" id="KW-0539">Nucleus</keyword>
<comment type="catalytic activity">
    <reaction evidence="5">
        <text>[protein]-peptidylproline (omega=180) = [protein]-peptidylproline (omega=0)</text>
        <dbReference type="Rhea" id="RHEA:16237"/>
        <dbReference type="Rhea" id="RHEA-COMP:10747"/>
        <dbReference type="Rhea" id="RHEA-COMP:10748"/>
        <dbReference type="ChEBI" id="CHEBI:83833"/>
        <dbReference type="ChEBI" id="CHEBI:83834"/>
        <dbReference type="EC" id="5.2.1.8"/>
    </reaction>
</comment>
<dbReference type="PROSITE" id="PS50072">
    <property type="entry name" value="CSA_PPIASE_2"/>
    <property type="match status" value="1"/>
</dbReference>
<name>A0A7R8W9S0_9CRUS</name>
<reference evidence="6" key="1">
    <citation type="submission" date="2020-11" db="EMBL/GenBank/DDBJ databases">
        <authorList>
            <person name="Tran Van P."/>
        </authorList>
    </citation>
    <scope>NUCLEOTIDE SEQUENCE</scope>
</reference>
<dbReference type="InterPro" id="IPR002130">
    <property type="entry name" value="Cyclophilin-type_PPIase_dom"/>
</dbReference>
<evidence type="ECO:0000256" key="4">
    <source>
        <dbReference type="ARBA" id="ARBA00046368"/>
    </source>
</evidence>
<dbReference type="GO" id="GO:0071013">
    <property type="term" value="C:catalytic step 2 spliceosome"/>
    <property type="evidence" value="ECO:0007669"/>
    <property type="project" value="TreeGrafter"/>
</dbReference>
<dbReference type="PROSITE" id="PS00170">
    <property type="entry name" value="CSA_PPIASE_1"/>
    <property type="match status" value="1"/>
</dbReference>
<dbReference type="Gene3D" id="2.40.100.10">
    <property type="entry name" value="Cyclophilin-like"/>
    <property type="match status" value="1"/>
</dbReference>
<dbReference type="InterPro" id="IPR029000">
    <property type="entry name" value="Cyclophilin-like_dom_sf"/>
</dbReference>
<dbReference type="AlphaFoldDB" id="A0A7R8W9S0"/>
<proteinExistence type="inferred from homology"/>
<dbReference type="FunFam" id="2.40.100.10:FF:000007">
    <property type="entry name" value="Peptidyl-prolyl cis-trans isomerase CWC27 homolog"/>
    <property type="match status" value="1"/>
</dbReference>
<comment type="subcellular location">
    <subcellularLocation>
        <location evidence="1">Nucleus</location>
    </subcellularLocation>
</comment>
<dbReference type="OrthoDB" id="442970at2759"/>
<keyword evidence="5" id="KW-0697">Rotamase</keyword>
<dbReference type="InterPro" id="IPR020892">
    <property type="entry name" value="Cyclophilin-type_PPIase_CS"/>
</dbReference>
<organism evidence="6">
    <name type="scientific">Cyprideis torosa</name>
    <dbReference type="NCBI Taxonomy" id="163714"/>
    <lineage>
        <taxon>Eukaryota</taxon>
        <taxon>Metazoa</taxon>
        <taxon>Ecdysozoa</taxon>
        <taxon>Arthropoda</taxon>
        <taxon>Crustacea</taxon>
        <taxon>Oligostraca</taxon>
        <taxon>Ostracoda</taxon>
        <taxon>Podocopa</taxon>
        <taxon>Podocopida</taxon>
        <taxon>Cytherocopina</taxon>
        <taxon>Cytheroidea</taxon>
        <taxon>Cytherideidae</taxon>
        <taxon>Cyprideis</taxon>
    </lineage>
</organism>
<evidence type="ECO:0000256" key="2">
    <source>
        <dbReference type="ARBA" id="ARBA00007365"/>
    </source>
</evidence>
<gene>
    <name evidence="6" type="ORF">CTOB1V02_LOCUS4322</name>
</gene>
<feature type="non-terminal residue" evidence="6">
    <location>
        <position position="252"/>
    </location>
</feature>
<dbReference type="PANTHER" id="PTHR45625:SF6">
    <property type="entry name" value="SPLICEOSOME-ASSOCIATED PROTEIN CWC27 HOMOLOG"/>
    <property type="match status" value="1"/>
</dbReference>
<dbReference type="EC" id="5.2.1.8" evidence="5"/>
<protein>
    <recommendedName>
        <fullName evidence="5">Peptidyl-prolyl cis-trans isomerase</fullName>
        <shortName evidence="5">PPIase</shortName>
        <ecNumber evidence="5">5.2.1.8</ecNumber>
    </recommendedName>
</protein>
<dbReference type="GO" id="GO:0003755">
    <property type="term" value="F:peptidyl-prolyl cis-trans isomerase activity"/>
    <property type="evidence" value="ECO:0007669"/>
    <property type="project" value="UniProtKB-UniRule"/>
</dbReference>
<dbReference type="EMBL" id="OB660822">
    <property type="protein sequence ID" value="CAD7226404.1"/>
    <property type="molecule type" value="Genomic_DNA"/>
</dbReference>
<evidence type="ECO:0000313" key="6">
    <source>
        <dbReference type="EMBL" id="CAD7226404.1"/>
    </source>
</evidence>
<dbReference type="PANTHER" id="PTHR45625">
    <property type="entry name" value="PEPTIDYL-PROLYL CIS-TRANS ISOMERASE-RELATED"/>
    <property type="match status" value="1"/>
</dbReference>
<sequence length="252" mass="28125">MSNIYIQEPPTSGKVLLVTSVGDIDVELWCKECPKTCRNFIQLCMEGYYDNTVFHRLVKGFIVQGGDPQGTGEGGESIYGKTFKDEFHSRLRFNRRGLVGMANAGPDDNGSQFFFTLGPTPELQNKNSLFGKVVGNTLYNMLKLEETAVGKNERPKILHRILSTEVLNNPNFKLLSFGDEAEEEESFLEQKDQTRGKAKSIHDLVKNDPKLSSVPAVTDEELASADNEKELSYVGWCCSRDANSQVPSDERS</sequence>
<comment type="subunit">
    <text evidence="4">Part of the activated spliceosome B/catalytic step 1 spliceosome, one of the forms of the spliceosome which has a well-formed active site but still cannot catalyze the branching reaction and is composed at least of 52 proteins, the U2, U5 and U6 snRNAs and the pre-mRNA. Recruited during early steps of activated spliceosome B maturation, it is probably one of the first proteins released from this complex as he matures to the spliceosome C complex. Component of the minor spliceosome, which splices U12-type introns.</text>
</comment>
<comment type="function">
    <text evidence="5">PPIases accelerate the folding of proteins. It catalyzes the cis-trans isomerization of proline imidic peptide bonds in oligopeptides.</text>
</comment>
<comment type="similarity">
    <text evidence="2 5">Belongs to the cyclophilin-type PPIase family.</text>
</comment>
<evidence type="ECO:0000256" key="1">
    <source>
        <dbReference type="ARBA" id="ARBA00004123"/>
    </source>
</evidence>
<dbReference type="InterPro" id="IPR044666">
    <property type="entry name" value="Cyclophilin_A-like"/>
</dbReference>
<evidence type="ECO:0000256" key="5">
    <source>
        <dbReference type="RuleBase" id="RU363019"/>
    </source>
</evidence>
<evidence type="ECO:0000256" key="3">
    <source>
        <dbReference type="ARBA" id="ARBA00023242"/>
    </source>
</evidence>
<dbReference type="GO" id="GO:0006457">
    <property type="term" value="P:protein folding"/>
    <property type="evidence" value="ECO:0007669"/>
    <property type="project" value="InterPro"/>
</dbReference>
<keyword evidence="5" id="KW-0413">Isomerase</keyword>
<dbReference type="SUPFAM" id="SSF50891">
    <property type="entry name" value="Cyclophilin-like"/>
    <property type="match status" value="1"/>
</dbReference>
<dbReference type="PRINTS" id="PR00153">
    <property type="entry name" value="CSAPPISMRASE"/>
</dbReference>